<evidence type="ECO:0000313" key="2">
    <source>
        <dbReference type="EnsemblPlants" id="AES76052"/>
    </source>
</evidence>
<proteinExistence type="predicted"/>
<dbReference type="HOGENOM" id="CLU_3090296_0_0_1"/>
<reference evidence="1 3" key="1">
    <citation type="journal article" date="2011" name="Nature">
        <title>The Medicago genome provides insight into the evolution of rhizobial symbioses.</title>
        <authorList>
            <person name="Young N.D."/>
            <person name="Debelle F."/>
            <person name="Oldroyd G.E."/>
            <person name="Geurts R."/>
            <person name="Cannon S.B."/>
            <person name="Udvardi M.K."/>
            <person name="Benedito V.A."/>
            <person name="Mayer K.F."/>
            <person name="Gouzy J."/>
            <person name="Schoof H."/>
            <person name="Van de Peer Y."/>
            <person name="Proost S."/>
            <person name="Cook D.R."/>
            <person name="Meyers B.C."/>
            <person name="Spannagl M."/>
            <person name="Cheung F."/>
            <person name="De Mita S."/>
            <person name="Krishnakumar V."/>
            <person name="Gundlach H."/>
            <person name="Zhou S."/>
            <person name="Mudge J."/>
            <person name="Bharti A.K."/>
            <person name="Murray J.D."/>
            <person name="Naoumkina M.A."/>
            <person name="Rosen B."/>
            <person name="Silverstein K.A."/>
            <person name="Tang H."/>
            <person name="Rombauts S."/>
            <person name="Zhao P.X."/>
            <person name="Zhou P."/>
            <person name="Barbe V."/>
            <person name="Bardou P."/>
            <person name="Bechner M."/>
            <person name="Bellec A."/>
            <person name="Berger A."/>
            <person name="Berges H."/>
            <person name="Bidwell S."/>
            <person name="Bisseling T."/>
            <person name="Choisne N."/>
            <person name="Couloux A."/>
            <person name="Denny R."/>
            <person name="Deshpande S."/>
            <person name="Dai X."/>
            <person name="Doyle J.J."/>
            <person name="Dudez A.M."/>
            <person name="Farmer A.D."/>
            <person name="Fouteau S."/>
            <person name="Franken C."/>
            <person name="Gibelin C."/>
            <person name="Gish J."/>
            <person name="Goldstein S."/>
            <person name="Gonzalez A.J."/>
            <person name="Green P.J."/>
            <person name="Hallab A."/>
            <person name="Hartog M."/>
            <person name="Hua A."/>
            <person name="Humphray S.J."/>
            <person name="Jeong D.H."/>
            <person name="Jing Y."/>
            <person name="Jocker A."/>
            <person name="Kenton S.M."/>
            <person name="Kim D.J."/>
            <person name="Klee K."/>
            <person name="Lai H."/>
            <person name="Lang C."/>
            <person name="Lin S."/>
            <person name="Macmil S.L."/>
            <person name="Magdelenat G."/>
            <person name="Matthews L."/>
            <person name="McCorrison J."/>
            <person name="Monaghan E.L."/>
            <person name="Mun J.H."/>
            <person name="Najar F.Z."/>
            <person name="Nicholson C."/>
            <person name="Noirot C."/>
            <person name="O'Bleness M."/>
            <person name="Paule C.R."/>
            <person name="Poulain J."/>
            <person name="Prion F."/>
            <person name="Qin B."/>
            <person name="Qu C."/>
            <person name="Retzel E.F."/>
            <person name="Riddle C."/>
            <person name="Sallet E."/>
            <person name="Samain S."/>
            <person name="Samson N."/>
            <person name="Sanders I."/>
            <person name="Saurat O."/>
            <person name="Scarpelli C."/>
            <person name="Schiex T."/>
            <person name="Segurens B."/>
            <person name="Severin A.J."/>
            <person name="Sherrier D.J."/>
            <person name="Shi R."/>
            <person name="Sims S."/>
            <person name="Singer S.R."/>
            <person name="Sinharoy S."/>
            <person name="Sterck L."/>
            <person name="Viollet A."/>
            <person name="Wang B.B."/>
            <person name="Wang K."/>
            <person name="Wang M."/>
            <person name="Wang X."/>
            <person name="Warfsmann J."/>
            <person name="Weissenbach J."/>
            <person name="White D.D."/>
            <person name="White J.D."/>
            <person name="Wiley G.B."/>
            <person name="Wincker P."/>
            <person name="Xing Y."/>
            <person name="Yang L."/>
            <person name="Yao Z."/>
            <person name="Ying F."/>
            <person name="Zhai J."/>
            <person name="Zhou L."/>
            <person name="Zuber A."/>
            <person name="Denarie J."/>
            <person name="Dixon R.A."/>
            <person name="May G.D."/>
            <person name="Schwartz D.C."/>
            <person name="Rogers J."/>
            <person name="Quetier F."/>
            <person name="Town C.D."/>
            <person name="Roe B.A."/>
        </authorList>
    </citation>
    <scope>NUCLEOTIDE SEQUENCE [LARGE SCALE GENOMIC DNA]</scope>
    <source>
        <strain evidence="1">A17</strain>
        <strain evidence="2 3">cv. Jemalong A17</strain>
    </source>
</reference>
<reference evidence="2" key="3">
    <citation type="submission" date="2015-04" db="UniProtKB">
        <authorList>
            <consortium name="EnsemblPlants"/>
        </authorList>
    </citation>
    <scope>IDENTIFICATION</scope>
    <source>
        <strain evidence="2">cv. Jemalong A17</strain>
    </source>
</reference>
<dbReference type="EnsemblPlants" id="AES76052">
    <property type="protein sequence ID" value="AES76052"/>
    <property type="gene ID" value="MTR_6g069580"/>
</dbReference>
<dbReference type="EMBL" id="CM001222">
    <property type="protein sequence ID" value="AES76052.1"/>
    <property type="molecule type" value="Genomic_DNA"/>
</dbReference>
<reference evidence="1 3" key="2">
    <citation type="journal article" date="2014" name="BMC Genomics">
        <title>An improved genome release (version Mt4.0) for the model legume Medicago truncatula.</title>
        <authorList>
            <person name="Tang H."/>
            <person name="Krishnakumar V."/>
            <person name="Bidwell S."/>
            <person name="Rosen B."/>
            <person name="Chan A."/>
            <person name="Zhou S."/>
            <person name="Gentzbittel L."/>
            <person name="Childs K.L."/>
            <person name="Yandell M."/>
            <person name="Gundlach H."/>
            <person name="Mayer K.F."/>
            <person name="Schwartz D.C."/>
            <person name="Town C.D."/>
        </authorList>
    </citation>
    <scope>GENOME REANNOTATION</scope>
    <source>
        <strain evidence="2 3">cv. Jemalong A17</strain>
    </source>
</reference>
<name>G7KPT5_MEDTR</name>
<sequence length="52" mass="6083">MCLRNDNGDFIRAKTSWYHGLASPHETEVWGLKKLQCFQLLNSYLSFCNSMQ</sequence>
<organism evidence="1 3">
    <name type="scientific">Medicago truncatula</name>
    <name type="common">Barrel medic</name>
    <name type="synonym">Medicago tribuloides</name>
    <dbReference type="NCBI Taxonomy" id="3880"/>
    <lineage>
        <taxon>Eukaryota</taxon>
        <taxon>Viridiplantae</taxon>
        <taxon>Streptophyta</taxon>
        <taxon>Embryophyta</taxon>
        <taxon>Tracheophyta</taxon>
        <taxon>Spermatophyta</taxon>
        <taxon>Magnoliopsida</taxon>
        <taxon>eudicotyledons</taxon>
        <taxon>Gunneridae</taxon>
        <taxon>Pentapetalae</taxon>
        <taxon>rosids</taxon>
        <taxon>fabids</taxon>
        <taxon>Fabales</taxon>
        <taxon>Fabaceae</taxon>
        <taxon>Papilionoideae</taxon>
        <taxon>50 kb inversion clade</taxon>
        <taxon>NPAAA clade</taxon>
        <taxon>Hologalegina</taxon>
        <taxon>IRL clade</taxon>
        <taxon>Trifolieae</taxon>
        <taxon>Medicago</taxon>
    </lineage>
</organism>
<evidence type="ECO:0000313" key="3">
    <source>
        <dbReference type="Proteomes" id="UP000002051"/>
    </source>
</evidence>
<gene>
    <name evidence="1" type="ordered locus">MTR_6g069580</name>
</gene>
<dbReference type="Proteomes" id="UP000002051">
    <property type="component" value="Chromosome 6"/>
</dbReference>
<evidence type="ECO:0000313" key="1">
    <source>
        <dbReference type="EMBL" id="AES76052.1"/>
    </source>
</evidence>
<protein>
    <submittedName>
        <fullName evidence="1 2">Uncharacterized protein</fullName>
    </submittedName>
</protein>
<dbReference type="AlphaFoldDB" id="G7KPT5"/>
<dbReference type="PaxDb" id="3880-AES76052"/>
<accession>G7KPT5</accession>
<keyword evidence="3" id="KW-1185">Reference proteome</keyword>